<keyword evidence="3" id="KW-0238">DNA-binding</keyword>
<keyword evidence="2" id="KW-0805">Transcription regulation</keyword>
<evidence type="ECO:0000313" key="7">
    <source>
        <dbReference type="Proteomes" id="UP001358324"/>
    </source>
</evidence>
<gene>
    <name evidence="6" type="ORF">V3391_08830</name>
</gene>
<sequence length="302" mass="32447">MKTTLDELQAFVTVVDSGSITAAARQLEQTVSGISRALGRLEDKLGTTLLQRTTRRIALSEEGRAFLDDARDVLARMDAAEDRMRGLRDGPSGVLRVDAATSFLLHVLVPRVAAFRAAYPKITLELTSSDRTIDLLEHRTDIAIRVGALKDSSLVARHLMDSRLRVLAAPDYLDAHGTPASVAALADHAVLGFTGLPHLNVWPLHGPDAEALTIVPTIAGSSGETVRALAVSGAGIACLSDFTTEDDRRAGRLVEVLASETLDVRQQVHAVYYRNSGVSSRIRAFVEHLAASLADASRPSDR</sequence>
<dbReference type="SUPFAM" id="SSF53850">
    <property type="entry name" value="Periplasmic binding protein-like II"/>
    <property type="match status" value="1"/>
</dbReference>
<keyword evidence="7" id="KW-1185">Reference proteome</keyword>
<evidence type="ECO:0000256" key="1">
    <source>
        <dbReference type="ARBA" id="ARBA00009437"/>
    </source>
</evidence>
<dbReference type="Pfam" id="PF03466">
    <property type="entry name" value="LysR_substrate"/>
    <property type="match status" value="1"/>
</dbReference>
<dbReference type="PANTHER" id="PTHR30537">
    <property type="entry name" value="HTH-TYPE TRANSCRIPTIONAL REGULATOR"/>
    <property type="match status" value="1"/>
</dbReference>
<dbReference type="PANTHER" id="PTHR30537:SF20">
    <property type="entry name" value="TRANSCRIPTIONAL REGULATORY PROTEIN"/>
    <property type="match status" value="1"/>
</dbReference>
<dbReference type="Gene3D" id="1.10.10.10">
    <property type="entry name" value="Winged helix-like DNA-binding domain superfamily/Winged helix DNA-binding domain"/>
    <property type="match status" value="1"/>
</dbReference>
<protein>
    <submittedName>
        <fullName evidence="6">LysR family transcriptional regulator</fullName>
    </submittedName>
</protein>
<evidence type="ECO:0000256" key="4">
    <source>
        <dbReference type="ARBA" id="ARBA00023163"/>
    </source>
</evidence>
<comment type="caution">
    <text evidence="6">The sequence shown here is derived from an EMBL/GenBank/DDBJ whole genome shotgun (WGS) entry which is preliminary data.</text>
</comment>
<dbReference type="RefSeq" id="WP_332078063.1">
    <property type="nucleotide sequence ID" value="NZ_JAZHBM010000002.1"/>
</dbReference>
<evidence type="ECO:0000256" key="2">
    <source>
        <dbReference type="ARBA" id="ARBA00023015"/>
    </source>
</evidence>
<proteinExistence type="inferred from homology"/>
<dbReference type="InterPro" id="IPR000847">
    <property type="entry name" value="LysR_HTH_N"/>
</dbReference>
<evidence type="ECO:0000256" key="3">
    <source>
        <dbReference type="ARBA" id="ARBA00023125"/>
    </source>
</evidence>
<feature type="domain" description="HTH lysR-type" evidence="5">
    <location>
        <begin position="3"/>
        <end position="60"/>
    </location>
</feature>
<dbReference type="InterPro" id="IPR036390">
    <property type="entry name" value="WH_DNA-bd_sf"/>
</dbReference>
<accession>A0ABU7WGM2</accession>
<dbReference type="Proteomes" id="UP001358324">
    <property type="component" value="Unassembled WGS sequence"/>
</dbReference>
<evidence type="ECO:0000313" key="6">
    <source>
        <dbReference type="EMBL" id="MEF3082314.1"/>
    </source>
</evidence>
<dbReference type="InterPro" id="IPR058163">
    <property type="entry name" value="LysR-type_TF_proteobact-type"/>
</dbReference>
<dbReference type="InterPro" id="IPR005119">
    <property type="entry name" value="LysR_subst-bd"/>
</dbReference>
<organism evidence="6 7">
    <name type="scientific">Luteimonas flava</name>
    <dbReference type="NCBI Taxonomy" id="3115822"/>
    <lineage>
        <taxon>Bacteria</taxon>
        <taxon>Pseudomonadati</taxon>
        <taxon>Pseudomonadota</taxon>
        <taxon>Gammaproteobacteria</taxon>
        <taxon>Lysobacterales</taxon>
        <taxon>Lysobacteraceae</taxon>
        <taxon>Luteimonas</taxon>
    </lineage>
</organism>
<dbReference type="SUPFAM" id="SSF46785">
    <property type="entry name" value="Winged helix' DNA-binding domain"/>
    <property type="match status" value="1"/>
</dbReference>
<comment type="similarity">
    <text evidence="1">Belongs to the LysR transcriptional regulatory family.</text>
</comment>
<name>A0ABU7WGM2_9GAMM</name>
<dbReference type="PROSITE" id="PS50931">
    <property type="entry name" value="HTH_LYSR"/>
    <property type="match status" value="1"/>
</dbReference>
<keyword evidence="4" id="KW-0804">Transcription</keyword>
<dbReference type="EMBL" id="JAZHBM010000002">
    <property type="protein sequence ID" value="MEF3082314.1"/>
    <property type="molecule type" value="Genomic_DNA"/>
</dbReference>
<dbReference type="Pfam" id="PF00126">
    <property type="entry name" value="HTH_1"/>
    <property type="match status" value="1"/>
</dbReference>
<dbReference type="Gene3D" id="3.40.190.10">
    <property type="entry name" value="Periplasmic binding protein-like II"/>
    <property type="match status" value="2"/>
</dbReference>
<dbReference type="InterPro" id="IPR036388">
    <property type="entry name" value="WH-like_DNA-bd_sf"/>
</dbReference>
<reference evidence="6 7" key="1">
    <citation type="submission" date="2024-01" db="EMBL/GenBank/DDBJ databases">
        <title>Novel species of the genus Luteimonas isolated from rivers.</title>
        <authorList>
            <person name="Lu H."/>
        </authorList>
    </citation>
    <scope>NUCLEOTIDE SEQUENCE [LARGE SCALE GENOMIC DNA]</scope>
    <source>
        <strain evidence="6 7">SMYT11W</strain>
    </source>
</reference>
<evidence type="ECO:0000259" key="5">
    <source>
        <dbReference type="PROSITE" id="PS50931"/>
    </source>
</evidence>